<dbReference type="InterPro" id="IPR027417">
    <property type="entry name" value="P-loop_NTPase"/>
</dbReference>
<dbReference type="InterPro" id="IPR011608">
    <property type="entry name" value="PRD"/>
</dbReference>
<dbReference type="InterPro" id="IPR036662">
    <property type="entry name" value="PTS_EIIA_man-typ_sf"/>
</dbReference>
<dbReference type="PROSITE" id="PS51372">
    <property type="entry name" value="PRD_2"/>
    <property type="match status" value="1"/>
</dbReference>
<dbReference type="InterPro" id="IPR004701">
    <property type="entry name" value="PTS_EIIA_man-typ"/>
</dbReference>
<gene>
    <name evidence="4" type="ORF">H9Q80_04200</name>
</gene>
<dbReference type="PROSITE" id="PS51096">
    <property type="entry name" value="PTS_EIIA_TYPE_4"/>
    <property type="match status" value="1"/>
</dbReference>
<evidence type="ECO:0000259" key="3">
    <source>
        <dbReference type="PROSITE" id="PS51372"/>
    </source>
</evidence>
<evidence type="ECO:0000313" key="5">
    <source>
        <dbReference type="Proteomes" id="UP000515856"/>
    </source>
</evidence>
<dbReference type="Pfam" id="PF03610">
    <property type="entry name" value="EIIA-man"/>
    <property type="match status" value="1"/>
</dbReference>
<dbReference type="GO" id="GO:0016740">
    <property type="term" value="F:transferase activity"/>
    <property type="evidence" value="ECO:0007669"/>
    <property type="project" value="UniProtKB-KW"/>
</dbReference>
<accession>A0A7G9GQS7</accession>
<feature type="domain" description="PRD" evidence="3">
    <location>
        <begin position="774"/>
        <end position="878"/>
    </location>
</feature>
<dbReference type="AlphaFoldDB" id="A0A7G9GQS7"/>
<dbReference type="Gene3D" id="1.10.1790.10">
    <property type="entry name" value="PRD domain"/>
    <property type="match status" value="1"/>
</dbReference>
<keyword evidence="1" id="KW-0808">Transferase</keyword>
<dbReference type="KEGG" id="ehn:H9Q80_04200"/>
<dbReference type="GO" id="GO:0006355">
    <property type="term" value="P:regulation of DNA-templated transcription"/>
    <property type="evidence" value="ECO:0007669"/>
    <property type="project" value="InterPro"/>
</dbReference>
<dbReference type="Gene3D" id="3.40.50.300">
    <property type="entry name" value="P-loop containing nucleotide triphosphate hydrolases"/>
    <property type="match status" value="1"/>
</dbReference>
<dbReference type="EMBL" id="CP060636">
    <property type="protein sequence ID" value="QNM13159.1"/>
    <property type="molecule type" value="Genomic_DNA"/>
</dbReference>
<evidence type="ECO:0000313" key="4">
    <source>
        <dbReference type="EMBL" id="QNM13159.1"/>
    </source>
</evidence>
<dbReference type="Pfam" id="PF00874">
    <property type="entry name" value="PRD"/>
    <property type="match status" value="1"/>
</dbReference>
<dbReference type="Gene3D" id="3.40.50.510">
    <property type="entry name" value="Phosphotransferase system, mannose-type IIA component"/>
    <property type="match status" value="1"/>
</dbReference>
<reference evidence="4 5" key="1">
    <citation type="submission" date="2020-08" db="EMBL/GenBank/DDBJ databases">
        <authorList>
            <person name="Liu C."/>
            <person name="Sun Q."/>
        </authorList>
    </citation>
    <scope>NUCLEOTIDE SEQUENCE [LARGE SCALE GENOMIC DNA]</scope>
    <source>
        <strain evidence="4 5">NSJ-61</strain>
    </source>
</reference>
<keyword evidence="5" id="KW-1185">Reference proteome</keyword>
<name>A0A7G9GQS7_9FIRM</name>
<evidence type="ECO:0000256" key="1">
    <source>
        <dbReference type="ARBA" id="ARBA00022679"/>
    </source>
</evidence>
<dbReference type="SUPFAM" id="SSF46785">
    <property type="entry name" value="Winged helix' DNA-binding domain"/>
    <property type="match status" value="1"/>
</dbReference>
<dbReference type="InterPro" id="IPR036390">
    <property type="entry name" value="WH_DNA-bd_sf"/>
</dbReference>
<dbReference type="GO" id="GO:0016020">
    <property type="term" value="C:membrane"/>
    <property type="evidence" value="ECO:0007669"/>
    <property type="project" value="InterPro"/>
</dbReference>
<dbReference type="RefSeq" id="WP_178760222.1">
    <property type="nucleotide sequence ID" value="NZ_CP060636.1"/>
</dbReference>
<dbReference type="SUPFAM" id="SSF53062">
    <property type="entry name" value="PTS system fructose IIA component-like"/>
    <property type="match status" value="1"/>
</dbReference>
<dbReference type="InterPro" id="IPR036634">
    <property type="entry name" value="PRD_sf"/>
</dbReference>
<organism evidence="4 5">
    <name type="scientific">[Eubacterium] hominis</name>
    <dbReference type="NCBI Taxonomy" id="2764325"/>
    <lineage>
        <taxon>Bacteria</taxon>
        <taxon>Bacillati</taxon>
        <taxon>Bacillota</taxon>
        <taxon>Erysipelotrichia</taxon>
        <taxon>Erysipelotrichales</taxon>
        <taxon>Erysipelotrichaceae</taxon>
        <taxon>Amedibacillus</taxon>
    </lineage>
</organism>
<proteinExistence type="predicted"/>
<dbReference type="SUPFAM" id="SSF52540">
    <property type="entry name" value="P-loop containing nucleoside triphosphate hydrolases"/>
    <property type="match status" value="1"/>
</dbReference>
<protein>
    <submittedName>
        <fullName evidence="4">PRD domain-containing protein</fullName>
    </submittedName>
</protein>
<dbReference type="Proteomes" id="UP000515856">
    <property type="component" value="Chromosome"/>
</dbReference>
<dbReference type="GO" id="GO:0009401">
    <property type="term" value="P:phosphoenolpyruvate-dependent sugar phosphotransferase system"/>
    <property type="evidence" value="ECO:0007669"/>
    <property type="project" value="InterPro"/>
</dbReference>
<dbReference type="SUPFAM" id="SSF63520">
    <property type="entry name" value="PTS-regulatory domain, PRD"/>
    <property type="match status" value="1"/>
</dbReference>
<evidence type="ECO:0000259" key="2">
    <source>
        <dbReference type="PROSITE" id="PS51096"/>
    </source>
</evidence>
<sequence length="878" mass="101993">MVTSTKKGIEQYIENQCNLYGIDALEHLSANQIAEELSISRPLASQYLNELEKEGICFKVNTRPVYFFHKKAIESYYGIMIQDSEFYDTDEFWKYILNHTNDHFFLKQLIGWNGSLRPIIEKSMEMLNYPPNGLPFIIQGARGVGKKTILKVLLQSIRFISPVSKKMTQFDAVQDQRVGKFILELEQSNERKPYITIIEHAENISKTTQNILLKYMKNSRRLPDLFILLSEKDLREYLLSELLSLFPFIVNVPELQERSKREREELVIRLFRNEEENLGKKIKLSNVVLNALSQAVYKDNIIGLQNHIRLICARSLLKSNGKSIKIHAYDLDQQDFENIKILKDVVYYIDISTYKGSKEFEFFIHAVDAFIDMYKNGGIDYLALNYYSKYKELIDMLFQYNNTFDNTHLRGIETVVADIVQVVVSRRYVNIPGNFVFESAKLLYFIQDNLDEIDRCCKERETTLKKMLQDLSLNYLQECTITDEISSLILHNLEIKTNIIFRILLILVFQRYNKSFTHCNIFGLLICHGRSTASSMADLVNTMIQAYVFDSIDMPLEATVEDFKNVLANTIDRIQNNAQIIILVDMGSLELLGKGLIDETRHTIGLINNVTTRMALHIGYQIKEGKPLEDIVNNISKSIQVDAKIFTKDSEDAILFVSETGKKTSERMMQLFIESLPEQIPVHFIFLDLMELTDDSFYNQFIDIYNILFITGTVNPNLQNAPFLPLEDLINGEHWDMICNYLKSYLTKDQMNILQNNLRNNFTLTNVIQYLSILNPKKLLDNVIMAIDILQGKLGKRLSNKALVALYIHICCMIERLVSKDAILDSGEHIERFKKEHEEFINLTNISFSQISKVYSITITIEEIHYIYKFFNDDKEEE</sequence>
<feature type="domain" description="PTS EIIA type-4" evidence="2">
    <location>
        <begin position="520"/>
        <end position="654"/>
    </location>
</feature>